<protein>
    <submittedName>
        <fullName evidence="4">SFRICE_034169</fullName>
    </submittedName>
</protein>
<name>A0A2H1WII8_SPOFR</name>
<evidence type="ECO:0000259" key="3">
    <source>
        <dbReference type="PROSITE" id="PS51864"/>
    </source>
</evidence>
<proteinExistence type="predicted"/>
<dbReference type="PANTHER" id="PTHR10127">
    <property type="entry name" value="DISCOIDIN, CUB, EGF, LAMININ , AND ZINC METALLOPROTEASE DOMAIN CONTAINING"/>
    <property type="match status" value="1"/>
</dbReference>
<dbReference type="Gene3D" id="3.40.390.10">
    <property type="entry name" value="Collagenase (Catalytic Domain)"/>
    <property type="match status" value="1"/>
</dbReference>
<sequence length="437" mass="50266">MERSILGVRLSDRLRNTTLRSMTKIIDVGHKAASLKWNWAGHVCRMSDEGWVKLTTEWSPLNVHRRRGRHRRRWRDELDIYDKDWPQNALNREESSALPLSYHKKKTLPHIRIFFCVVDALTNIQVHMHMTPRPETTICGSHKELLRAGIESATHRANRAVYKGDSNTATLLSASDRNYINAHYLEECENLVKKPVETRRSTSWTMEVSAANERYYKDKLWPLGIVMYGYDPAILSLPEYSKLTYAMMVIELASCIVFKSFSNKDPLQPKNLLWFGFVGEEMPHLGFLAENQTLSISHMAHGAPGHTAHTINALMRALGIPMMSNRYDRDNYVTINWKNVAMMSEHHLERVPEDAWLRNAEGDGAPYDYDSVTHAPVNYMCADCSLGEQTVTPVQDHLWQRTLSMGHHSDLSPADKETLALLYNKECQKRLASDYKK</sequence>
<gene>
    <name evidence="4" type="ORF">SFRICE_034169</name>
</gene>
<dbReference type="InterPro" id="IPR001506">
    <property type="entry name" value="Peptidase_M12A"/>
</dbReference>
<dbReference type="GO" id="GO:0006508">
    <property type="term" value="P:proteolysis"/>
    <property type="evidence" value="ECO:0007669"/>
    <property type="project" value="InterPro"/>
</dbReference>
<dbReference type="GO" id="GO:0004222">
    <property type="term" value="F:metalloendopeptidase activity"/>
    <property type="evidence" value="ECO:0007669"/>
    <property type="project" value="InterPro"/>
</dbReference>
<organism evidence="4">
    <name type="scientific">Spodoptera frugiperda</name>
    <name type="common">Fall armyworm</name>
    <dbReference type="NCBI Taxonomy" id="7108"/>
    <lineage>
        <taxon>Eukaryota</taxon>
        <taxon>Metazoa</taxon>
        <taxon>Ecdysozoa</taxon>
        <taxon>Arthropoda</taxon>
        <taxon>Hexapoda</taxon>
        <taxon>Insecta</taxon>
        <taxon>Pterygota</taxon>
        <taxon>Neoptera</taxon>
        <taxon>Endopterygota</taxon>
        <taxon>Lepidoptera</taxon>
        <taxon>Glossata</taxon>
        <taxon>Ditrysia</taxon>
        <taxon>Noctuoidea</taxon>
        <taxon>Noctuidae</taxon>
        <taxon>Amphipyrinae</taxon>
        <taxon>Spodoptera</taxon>
    </lineage>
</organism>
<evidence type="ECO:0000256" key="2">
    <source>
        <dbReference type="PROSITE-ProRule" id="PRU01211"/>
    </source>
</evidence>
<evidence type="ECO:0000313" key="4">
    <source>
        <dbReference type="EMBL" id="SOQ52847.1"/>
    </source>
</evidence>
<dbReference type="EMBL" id="ODYU01008874">
    <property type="protein sequence ID" value="SOQ52847.1"/>
    <property type="molecule type" value="Genomic_DNA"/>
</dbReference>
<dbReference type="PANTHER" id="PTHR10127:SF850">
    <property type="entry name" value="METALLOENDOPEPTIDASE"/>
    <property type="match status" value="1"/>
</dbReference>
<comment type="cofactor">
    <cofactor evidence="1">
        <name>Zn(2+)</name>
        <dbReference type="ChEBI" id="CHEBI:29105"/>
    </cofactor>
</comment>
<accession>A0A2H1WII8</accession>
<dbReference type="Pfam" id="PF01400">
    <property type="entry name" value="Astacin"/>
    <property type="match status" value="1"/>
</dbReference>
<comment type="caution">
    <text evidence="2">Lacks conserved residue(s) required for the propagation of feature annotation.</text>
</comment>
<dbReference type="PROSITE" id="PS51864">
    <property type="entry name" value="ASTACIN"/>
    <property type="match status" value="1"/>
</dbReference>
<dbReference type="AlphaFoldDB" id="A0A2H1WII8"/>
<feature type="domain" description="Peptidase M12A" evidence="3">
    <location>
        <begin position="209"/>
        <end position="428"/>
    </location>
</feature>
<dbReference type="InterPro" id="IPR024079">
    <property type="entry name" value="MetalloPept_cat_dom_sf"/>
</dbReference>
<evidence type="ECO:0000256" key="1">
    <source>
        <dbReference type="ARBA" id="ARBA00001947"/>
    </source>
</evidence>
<dbReference type="SUPFAM" id="SSF55486">
    <property type="entry name" value="Metalloproteases ('zincins'), catalytic domain"/>
    <property type="match status" value="1"/>
</dbReference>
<reference evidence="4" key="1">
    <citation type="submission" date="2016-07" db="EMBL/GenBank/DDBJ databases">
        <authorList>
            <person name="Bretaudeau A."/>
        </authorList>
    </citation>
    <scope>NUCLEOTIDE SEQUENCE</scope>
    <source>
        <strain evidence="4">Rice</strain>
        <tissue evidence="4">Whole body</tissue>
    </source>
</reference>